<evidence type="ECO:0000256" key="3">
    <source>
        <dbReference type="ARBA" id="ARBA00012027"/>
    </source>
</evidence>
<gene>
    <name evidence="8" type="ORF">CSC81_18030</name>
</gene>
<dbReference type="InterPro" id="IPR051406">
    <property type="entry name" value="PLD_domain"/>
</dbReference>
<name>A0A2G1BPW6_9FLAO</name>
<feature type="non-terminal residue" evidence="8">
    <location>
        <position position="1"/>
    </location>
</feature>
<comment type="catalytic activity">
    <reaction evidence="1">
        <text>a 1,2-diacyl-sn-glycero-3-phosphocholine + H2O = a 1,2-diacyl-sn-glycero-3-phosphate + choline + H(+)</text>
        <dbReference type="Rhea" id="RHEA:14445"/>
        <dbReference type="ChEBI" id="CHEBI:15354"/>
        <dbReference type="ChEBI" id="CHEBI:15377"/>
        <dbReference type="ChEBI" id="CHEBI:15378"/>
        <dbReference type="ChEBI" id="CHEBI:57643"/>
        <dbReference type="ChEBI" id="CHEBI:58608"/>
        <dbReference type="EC" id="3.1.4.4"/>
    </reaction>
</comment>
<dbReference type="SUPFAM" id="SSF56024">
    <property type="entry name" value="Phospholipase D/nuclease"/>
    <property type="match status" value="1"/>
</dbReference>
<dbReference type="GO" id="GO:0016891">
    <property type="term" value="F:RNA endonuclease activity producing 5'-phosphomonoesters, hydrolytic mechanism"/>
    <property type="evidence" value="ECO:0007669"/>
    <property type="project" value="TreeGrafter"/>
</dbReference>
<evidence type="ECO:0000256" key="2">
    <source>
        <dbReference type="ARBA" id="ARBA00008664"/>
    </source>
</evidence>
<evidence type="ECO:0000256" key="4">
    <source>
        <dbReference type="ARBA" id="ARBA00022801"/>
    </source>
</evidence>
<accession>A0A2G1BPW6</accession>
<feature type="domain" description="PLD phosphodiesterase" evidence="7">
    <location>
        <begin position="11"/>
        <end position="38"/>
    </location>
</feature>
<comment type="similarity">
    <text evidence="2">Belongs to the phospholipase D family.</text>
</comment>
<evidence type="ECO:0000256" key="6">
    <source>
        <dbReference type="ARBA" id="ARBA00023098"/>
    </source>
</evidence>
<dbReference type="PROSITE" id="PS50035">
    <property type="entry name" value="PLD"/>
    <property type="match status" value="1"/>
</dbReference>
<dbReference type="InterPro" id="IPR001736">
    <property type="entry name" value="PLipase_D/transphosphatidylase"/>
</dbReference>
<evidence type="ECO:0000313" key="9">
    <source>
        <dbReference type="Proteomes" id="UP000222163"/>
    </source>
</evidence>
<evidence type="ECO:0000259" key="7">
    <source>
        <dbReference type="PROSITE" id="PS50035"/>
    </source>
</evidence>
<proteinExistence type="inferred from homology"/>
<evidence type="ECO:0000256" key="5">
    <source>
        <dbReference type="ARBA" id="ARBA00022963"/>
    </source>
</evidence>
<dbReference type="GO" id="GO:0004630">
    <property type="term" value="F:phospholipase D activity"/>
    <property type="evidence" value="ECO:0007669"/>
    <property type="project" value="UniProtKB-EC"/>
</dbReference>
<dbReference type="Proteomes" id="UP000222163">
    <property type="component" value="Unassembled WGS sequence"/>
</dbReference>
<protein>
    <recommendedName>
        <fullName evidence="3">phospholipase D</fullName>
        <ecNumber evidence="3">3.1.4.4</ecNumber>
    </recommendedName>
</protein>
<organism evidence="8 9">
    <name type="scientific">Tenacibaculum discolor</name>
    <dbReference type="NCBI Taxonomy" id="361581"/>
    <lineage>
        <taxon>Bacteria</taxon>
        <taxon>Pseudomonadati</taxon>
        <taxon>Bacteroidota</taxon>
        <taxon>Flavobacteriia</taxon>
        <taxon>Flavobacteriales</taxon>
        <taxon>Flavobacteriaceae</taxon>
        <taxon>Tenacibaculum</taxon>
    </lineage>
</organism>
<dbReference type="Pfam" id="PF13091">
    <property type="entry name" value="PLDc_2"/>
    <property type="match status" value="1"/>
</dbReference>
<keyword evidence="5" id="KW-0442">Lipid degradation</keyword>
<dbReference type="EC" id="3.1.4.4" evidence="3"/>
<dbReference type="Gene3D" id="3.30.870.10">
    <property type="entry name" value="Endonuclease Chain A"/>
    <property type="match status" value="1"/>
</dbReference>
<sequence>NAGIDVKTISTYAIHHDKVIIVDQKTLQTGSMNYSSSGESRNSENVIVLWGAHQAAQAYLTHFNRNYRPASAYAQRY</sequence>
<dbReference type="PANTHER" id="PTHR43856">
    <property type="entry name" value="CARDIOLIPIN HYDROLASE"/>
    <property type="match status" value="1"/>
</dbReference>
<reference evidence="8 9" key="1">
    <citation type="journal article" date="2016" name="Nat. Commun.">
        <title>Microbial interactions lead to rapid micro-scale successions on model marine particles.</title>
        <authorList>
            <person name="Datta M.S."/>
            <person name="Sliwerska E."/>
            <person name="Gore J."/>
            <person name="Polz M.F."/>
            <person name="Cordero O.X."/>
        </authorList>
    </citation>
    <scope>NUCLEOTIDE SEQUENCE [LARGE SCALE GENOMIC DNA]</scope>
    <source>
        <strain evidence="8 9">4G03</strain>
    </source>
</reference>
<dbReference type="AlphaFoldDB" id="A0A2G1BPW6"/>
<dbReference type="GO" id="GO:0016042">
    <property type="term" value="P:lipid catabolic process"/>
    <property type="evidence" value="ECO:0007669"/>
    <property type="project" value="UniProtKB-KW"/>
</dbReference>
<dbReference type="InterPro" id="IPR025202">
    <property type="entry name" value="PLD-like_dom"/>
</dbReference>
<evidence type="ECO:0000313" key="8">
    <source>
        <dbReference type="EMBL" id="PHN95889.1"/>
    </source>
</evidence>
<keyword evidence="4" id="KW-0378">Hydrolase</keyword>
<evidence type="ECO:0000256" key="1">
    <source>
        <dbReference type="ARBA" id="ARBA00000798"/>
    </source>
</evidence>
<dbReference type="EMBL" id="PDUU01000898">
    <property type="protein sequence ID" value="PHN95889.1"/>
    <property type="molecule type" value="Genomic_DNA"/>
</dbReference>
<dbReference type="RefSeq" id="WP_237271033.1">
    <property type="nucleotide sequence ID" value="NZ_PDUU01000898.1"/>
</dbReference>
<comment type="caution">
    <text evidence="8">The sequence shown here is derived from an EMBL/GenBank/DDBJ whole genome shotgun (WGS) entry which is preliminary data.</text>
</comment>
<keyword evidence="6" id="KW-0443">Lipid metabolism</keyword>
<dbReference type="GO" id="GO:0006793">
    <property type="term" value="P:phosphorus metabolic process"/>
    <property type="evidence" value="ECO:0007669"/>
    <property type="project" value="UniProtKB-ARBA"/>
</dbReference>
<dbReference type="PANTHER" id="PTHR43856:SF1">
    <property type="entry name" value="MITOCHONDRIAL CARDIOLIPIN HYDROLASE"/>
    <property type="match status" value="1"/>
</dbReference>